<dbReference type="AlphaFoldDB" id="A0A516X2K2"/>
<evidence type="ECO:0000256" key="3">
    <source>
        <dbReference type="ARBA" id="ARBA00022448"/>
    </source>
</evidence>
<keyword evidence="4" id="KW-1003">Cell membrane</keyword>
<keyword evidence="3" id="KW-0813">Transport</keyword>
<feature type="transmembrane region" description="Helical" evidence="9">
    <location>
        <begin position="332"/>
        <end position="352"/>
    </location>
</feature>
<dbReference type="InterPro" id="IPR004638">
    <property type="entry name" value="EmrB-like"/>
</dbReference>
<dbReference type="OrthoDB" id="7375466at2"/>
<dbReference type="PROSITE" id="PS50850">
    <property type="entry name" value="MFS"/>
    <property type="match status" value="1"/>
</dbReference>
<feature type="transmembrane region" description="Helical" evidence="9">
    <location>
        <begin position="164"/>
        <end position="184"/>
    </location>
</feature>
<evidence type="ECO:0000256" key="6">
    <source>
        <dbReference type="ARBA" id="ARBA00022989"/>
    </source>
</evidence>
<feature type="transmembrane region" description="Helical" evidence="9">
    <location>
        <begin position="226"/>
        <end position="247"/>
    </location>
</feature>
<evidence type="ECO:0000256" key="8">
    <source>
        <dbReference type="SAM" id="MobiDB-lite"/>
    </source>
</evidence>
<dbReference type="CDD" id="cd17321">
    <property type="entry name" value="MFS_MMR_MDR_like"/>
    <property type="match status" value="1"/>
</dbReference>
<organism evidence="11 12">
    <name type="scientific">Tomitella fengzijianii</name>
    <dbReference type="NCBI Taxonomy" id="2597660"/>
    <lineage>
        <taxon>Bacteria</taxon>
        <taxon>Bacillati</taxon>
        <taxon>Actinomycetota</taxon>
        <taxon>Actinomycetes</taxon>
        <taxon>Mycobacteriales</taxon>
        <taxon>Tomitella</taxon>
    </lineage>
</organism>
<gene>
    <name evidence="11" type="ORF">FO059_07830</name>
</gene>
<accession>A0A516X2K2</accession>
<dbReference type="NCBIfam" id="TIGR00711">
    <property type="entry name" value="efflux_EmrB"/>
    <property type="match status" value="1"/>
</dbReference>
<feature type="transmembrane region" description="Helical" evidence="9">
    <location>
        <begin position="268"/>
        <end position="291"/>
    </location>
</feature>
<feature type="transmembrane region" description="Helical" evidence="9">
    <location>
        <begin position="358"/>
        <end position="379"/>
    </location>
</feature>
<proteinExistence type="inferred from homology"/>
<protein>
    <submittedName>
        <fullName evidence="11">DHA2 family efflux MFS transporter permease subunit</fullName>
    </submittedName>
</protein>
<evidence type="ECO:0000256" key="2">
    <source>
        <dbReference type="ARBA" id="ARBA00008537"/>
    </source>
</evidence>
<dbReference type="GO" id="GO:0022857">
    <property type="term" value="F:transmembrane transporter activity"/>
    <property type="evidence" value="ECO:0007669"/>
    <property type="project" value="InterPro"/>
</dbReference>
<feature type="region of interest" description="Disordered" evidence="8">
    <location>
        <begin position="485"/>
        <end position="504"/>
    </location>
</feature>
<evidence type="ECO:0000256" key="1">
    <source>
        <dbReference type="ARBA" id="ARBA00004651"/>
    </source>
</evidence>
<dbReference type="Pfam" id="PF07690">
    <property type="entry name" value="MFS_1"/>
    <property type="match status" value="1"/>
</dbReference>
<feature type="transmembrane region" description="Helical" evidence="9">
    <location>
        <begin position="196"/>
        <end position="214"/>
    </location>
</feature>
<dbReference type="Proteomes" id="UP000317344">
    <property type="component" value="Chromosome"/>
</dbReference>
<evidence type="ECO:0000259" key="10">
    <source>
        <dbReference type="PROSITE" id="PS50850"/>
    </source>
</evidence>
<dbReference type="InterPro" id="IPR036259">
    <property type="entry name" value="MFS_trans_sf"/>
</dbReference>
<feature type="transmembrane region" description="Helical" evidence="9">
    <location>
        <begin position="76"/>
        <end position="95"/>
    </location>
</feature>
<feature type="transmembrane region" description="Helical" evidence="9">
    <location>
        <begin position="45"/>
        <end position="64"/>
    </location>
</feature>
<feature type="compositionally biased region" description="Basic and acidic residues" evidence="8">
    <location>
        <begin position="488"/>
        <end position="504"/>
    </location>
</feature>
<dbReference type="Gene3D" id="1.20.1250.20">
    <property type="entry name" value="MFS general substrate transporter like domains"/>
    <property type="match status" value="1"/>
</dbReference>
<dbReference type="PRINTS" id="PR01036">
    <property type="entry name" value="TCRTETB"/>
</dbReference>
<evidence type="ECO:0000256" key="4">
    <source>
        <dbReference type="ARBA" id="ARBA00022475"/>
    </source>
</evidence>
<keyword evidence="6 9" id="KW-1133">Transmembrane helix</keyword>
<feature type="transmembrane region" description="Helical" evidence="9">
    <location>
        <begin position="12"/>
        <end position="33"/>
    </location>
</feature>
<evidence type="ECO:0000256" key="7">
    <source>
        <dbReference type="ARBA" id="ARBA00023136"/>
    </source>
</evidence>
<dbReference type="InterPro" id="IPR020846">
    <property type="entry name" value="MFS_dom"/>
</dbReference>
<dbReference type="PANTHER" id="PTHR42718:SF42">
    <property type="entry name" value="EXPORT PROTEIN"/>
    <property type="match status" value="1"/>
</dbReference>
<keyword evidence="12" id="KW-1185">Reference proteome</keyword>
<sequence length="504" mass="53146">MNDSVRPWPALWALCLGFFMILVDSTIVSVAMPAIMEGLDADLNAVMWVTSAYLVAFAVPLLITGRLGDRFGQRQMYLAGLVVFTASSAWCGFSGGVTMLIVARVFQGIGAAIMTPQTMAVITRVFPPDRRGRAMGAWGAVAGAATLVGPLLGGVLTDSLGWEWIFFVNIPVGVIGFALAWALVPDLPRRSHTFDIPGVVLSGAGVFLLVFGIQEGQKYRWGTMTGFLSIPLLIGLGVVLLAVFVWWQSRTRAEPLVPLRLFRDRNFTLANIAIASMGFAITALVLPLMLFTQLVLGYSPTESALVMTPMAVLTGVLAPSVGRLVDRVHPRYIAGPGLLLLAVSVLWFSLIMEPGVPVWELLLPVALMGVANATIWSPLSATATRNLAMDVAGAGSGVYNTTRQVGAVLGSAAITAAMSARLVAGGLSGAGGGEQAAAGGTQRLPEFMRDAYALAMGQSMLVPAAVLLIGVVAALCFERPSHAGMRPLADRTTEPGRILSPERG</sequence>
<feature type="transmembrane region" description="Helical" evidence="9">
    <location>
        <begin position="134"/>
        <end position="152"/>
    </location>
</feature>
<dbReference type="KEGG" id="toy:FO059_07830"/>
<dbReference type="GO" id="GO:0005886">
    <property type="term" value="C:plasma membrane"/>
    <property type="evidence" value="ECO:0007669"/>
    <property type="project" value="UniProtKB-SubCell"/>
</dbReference>
<feature type="transmembrane region" description="Helical" evidence="9">
    <location>
        <begin position="405"/>
        <end position="424"/>
    </location>
</feature>
<dbReference type="Gene3D" id="1.20.1720.10">
    <property type="entry name" value="Multidrug resistance protein D"/>
    <property type="match status" value="1"/>
</dbReference>
<dbReference type="SUPFAM" id="SSF103473">
    <property type="entry name" value="MFS general substrate transporter"/>
    <property type="match status" value="1"/>
</dbReference>
<feature type="transmembrane region" description="Helical" evidence="9">
    <location>
        <begin position="451"/>
        <end position="477"/>
    </location>
</feature>
<evidence type="ECO:0000256" key="9">
    <source>
        <dbReference type="SAM" id="Phobius"/>
    </source>
</evidence>
<keyword evidence="5 9" id="KW-0812">Transmembrane</keyword>
<reference evidence="11 12" key="2">
    <citation type="submission" date="2019-07" db="EMBL/GenBank/DDBJ databases">
        <authorList>
            <person name="Huang Y."/>
        </authorList>
    </citation>
    <scope>NUCLEOTIDE SEQUENCE [LARGE SCALE GENOMIC DNA]</scope>
    <source>
        <strain evidence="11 12">HY188</strain>
    </source>
</reference>
<comment type="similarity">
    <text evidence="2">Belongs to the major facilitator superfamily. EmrB family.</text>
</comment>
<dbReference type="FunFam" id="1.20.1720.10:FF:000021">
    <property type="entry name" value="Drug resistance transporter, EmrB/QacA subfamily"/>
    <property type="match status" value="1"/>
</dbReference>
<evidence type="ECO:0000313" key="11">
    <source>
        <dbReference type="EMBL" id="QDQ97257.1"/>
    </source>
</evidence>
<name>A0A516X2K2_9ACTN</name>
<feature type="transmembrane region" description="Helical" evidence="9">
    <location>
        <begin position="101"/>
        <end position="122"/>
    </location>
</feature>
<dbReference type="EMBL" id="CP041765">
    <property type="protein sequence ID" value="QDQ97257.1"/>
    <property type="molecule type" value="Genomic_DNA"/>
</dbReference>
<evidence type="ECO:0000256" key="5">
    <source>
        <dbReference type="ARBA" id="ARBA00022692"/>
    </source>
</evidence>
<dbReference type="RefSeq" id="WP_143907773.1">
    <property type="nucleotide sequence ID" value="NZ_CP041765.1"/>
</dbReference>
<keyword evidence="7 9" id="KW-0472">Membrane</keyword>
<dbReference type="PANTHER" id="PTHR42718">
    <property type="entry name" value="MAJOR FACILITATOR SUPERFAMILY MULTIDRUG TRANSPORTER MFSC"/>
    <property type="match status" value="1"/>
</dbReference>
<reference evidence="11 12" key="1">
    <citation type="submission" date="2019-07" db="EMBL/GenBank/DDBJ databases">
        <title>Tomitella cavernea sp. nov., an actinomycete isolated from soil.</title>
        <authorList>
            <person name="Cheng J."/>
        </authorList>
    </citation>
    <scope>NUCLEOTIDE SEQUENCE [LARGE SCALE GENOMIC DNA]</scope>
    <source>
        <strain evidence="11 12">HY188</strain>
    </source>
</reference>
<dbReference type="InterPro" id="IPR011701">
    <property type="entry name" value="MFS"/>
</dbReference>
<comment type="subcellular location">
    <subcellularLocation>
        <location evidence="1">Cell membrane</location>
        <topology evidence="1">Multi-pass membrane protein</topology>
    </subcellularLocation>
</comment>
<feature type="transmembrane region" description="Helical" evidence="9">
    <location>
        <begin position="303"/>
        <end position="325"/>
    </location>
</feature>
<evidence type="ECO:0000313" key="12">
    <source>
        <dbReference type="Proteomes" id="UP000317344"/>
    </source>
</evidence>
<feature type="domain" description="Major facilitator superfamily (MFS) profile" evidence="10">
    <location>
        <begin position="10"/>
        <end position="482"/>
    </location>
</feature>